<gene>
    <name evidence="1" type="ORF">FGO68_gene11385</name>
</gene>
<dbReference type="AlphaFoldDB" id="A0A8J8P4E0"/>
<organism evidence="1 2">
    <name type="scientific">Halteria grandinella</name>
    <dbReference type="NCBI Taxonomy" id="5974"/>
    <lineage>
        <taxon>Eukaryota</taxon>
        <taxon>Sar</taxon>
        <taxon>Alveolata</taxon>
        <taxon>Ciliophora</taxon>
        <taxon>Intramacronucleata</taxon>
        <taxon>Spirotrichea</taxon>
        <taxon>Stichotrichia</taxon>
        <taxon>Sporadotrichida</taxon>
        <taxon>Halteriidae</taxon>
        <taxon>Halteria</taxon>
    </lineage>
</organism>
<dbReference type="EMBL" id="RRYP01001533">
    <property type="protein sequence ID" value="TNV85814.1"/>
    <property type="molecule type" value="Genomic_DNA"/>
</dbReference>
<name>A0A8J8P4E0_HALGN</name>
<evidence type="ECO:0000313" key="2">
    <source>
        <dbReference type="Proteomes" id="UP000785679"/>
    </source>
</evidence>
<sequence length="109" mass="13032">MRLLPPMIVSGPKLVDSDRVVLWRQQAMIGDDLDESLVEISKNKHRMFIISYHSISMRFQVIEMFRQQGKKLLQACEESFTKLIELLEYRYGFFSHFKNFQQHQCFKNS</sequence>
<reference evidence="1" key="1">
    <citation type="submission" date="2019-06" db="EMBL/GenBank/DDBJ databases">
        <authorList>
            <person name="Zheng W."/>
        </authorList>
    </citation>
    <scope>NUCLEOTIDE SEQUENCE</scope>
    <source>
        <strain evidence="1">QDHG01</strain>
    </source>
</reference>
<dbReference type="Proteomes" id="UP000785679">
    <property type="component" value="Unassembled WGS sequence"/>
</dbReference>
<protein>
    <submittedName>
        <fullName evidence="1">Uncharacterized protein</fullName>
    </submittedName>
</protein>
<evidence type="ECO:0000313" key="1">
    <source>
        <dbReference type="EMBL" id="TNV85814.1"/>
    </source>
</evidence>
<comment type="caution">
    <text evidence="1">The sequence shown here is derived from an EMBL/GenBank/DDBJ whole genome shotgun (WGS) entry which is preliminary data.</text>
</comment>
<dbReference type="OrthoDB" id="10633450at2759"/>
<proteinExistence type="predicted"/>
<keyword evidence="2" id="KW-1185">Reference proteome</keyword>
<accession>A0A8J8P4E0</accession>